<keyword evidence="2" id="KW-0472">Membrane</keyword>
<evidence type="ECO:0000313" key="4">
    <source>
        <dbReference type="Proteomes" id="UP001165685"/>
    </source>
</evidence>
<keyword evidence="2" id="KW-1133">Transmembrane helix</keyword>
<protein>
    <recommendedName>
        <fullName evidence="5">DUF3558 domain-containing protein</fullName>
    </recommendedName>
</protein>
<accession>A0ABT4TJ67</accession>
<gene>
    <name evidence="3" type="ORF">O4U47_09350</name>
</gene>
<feature type="region of interest" description="Disordered" evidence="1">
    <location>
        <begin position="69"/>
        <end position="192"/>
    </location>
</feature>
<comment type="caution">
    <text evidence="3">The sequence shown here is derived from an EMBL/GenBank/DDBJ whole genome shotgun (WGS) entry which is preliminary data.</text>
</comment>
<evidence type="ECO:0000256" key="2">
    <source>
        <dbReference type="SAM" id="Phobius"/>
    </source>
</evidence>
<organism evidence="3 4">
    <name type="scientific">Nocardiopsis suaedae</name>
    <dbReference type="NCBI Taxonomy" id="3018444"/>
    <lineage>
        <taxon>Bacteria</taxon>
        <taxon>Bacillati</taxon>
        <taxon>Actinomycetota</taxon>
        <taxon>Actinomycetes</taxon>
        <taxon>Streptosporangiales</taxon>
        <taxon>Nocardiopsidaceae</taxon>
        <taxon>Nocardiopsis</taxon>
    </lineage>
</organism>
<sequence length="315" mass="31132">MSMQQSPPPPGPPGPPFITPPPPPEAVQPPPASRPGGASRWVALGAGVFMLALVVVTGVVVVTAAVGGGGAGAPAGGAAAETGAEGGTGGETSGREDGADDGAGDGDGDGDGTGGADEAPGAGTGEEYAPDPHEGVAAYTGPDTPTQVAVGPGPYRLPADACSGVGPQTLEGLGMGEEPTRSESSEGAAPSRSCMWQQLADDGSFHVLRIRYQSADAPESAAALYRGAAEEQAGILGDVVQQEAPGIGDESTVVLVDNGDGAYQGVVFIRLQNTVVTVEREIQPPAGGTDTPTLAWGPTGRLMPELGRQALNNLV</sequence>
<keyword evidence="4" id="KW-1185">Reference proteome</keyword>
<dbReference type="EMBL" id="JAQFWP010000013">
    <property type="protein sequence ID" value="MDA2804716.1"/>
    <property type="molecule type" value="Genomic_DNA"/>
</dbReference>
<dbReference type="RefSeq" id="WP_270677286.1">
    <property type="nucleotide sequence ID" value="NZ_JAQFWP010000013.1"/>
</dbReference>
<feature type="transmembrane region" description="Helical" evidence="2">
    <location>
        <begin position="41"/>
        <end position="66"/>
    </location>
</feature>
<evidence type="ECO:0000313" key="3">
    <source>
        <dbReference type="EMBL" id="MDA2804716.1"/>
    </source>
</evidence>
<reference evidence="3" key="1">
    <citation type="submission" date="2023-01" db="EMBL/GenBank/DDBJ databases">
        <title>Draft genome sequence of Nocardiopsis sp. LSu2-4 isolated from halophytes.</title>
        <authorList>
            <person name="Duangmal K."/>
            <person name="Chantavorakit T."/>
        </authorList>
    </citation>
    <scope>NUCLEOTIDE SEQUENCE</scope>
    <source>
        <strain evidence="3">LSu2-4</strain>
    </source>
</reference>
<proteinExistence type="predicted"/>
<name>A0ABT4TJ67_9ACTN</name>
<feature type="region of interest" description="Disordered" evidence="1">
    <location>
        <begin position="1"/>
        <end position="37"/>
    </location>
</feature>
<dbReference type="Proteomes" id="UP001165685">
    <property type="component" value="Unassembled WGS sequence"/>
</dbReference>
<keyword evidence="2" id="KW-0812">Transmembrane</keyword>
<feature type="compositionally biased region" description="Low complexity" evidence="1">
    <location>
        <begin position="116"/>
        <end position="127"/>
    </location>
</feature>
<evidence type="ECO:0000256" key="1">
    <source>
        <dbReference type="SAM" id="MobiDB-lite"/>
    </source>
</evidence>
<feature type="compositionally biased region" description="Pro residues" evidence="1">
    <location>
        <begin position="1"/>
        <end position="33"/>
    </location>
</feature>
<evidence type="ECO:0008006" key="5">
    <source>
        <dbReference type="Google" id="ProtNLM"/>
    </source>
</evidence>
<feature type="compositionally biased region" description="Acidic residues" evidence="1">
    <location>
        <begin position="98"/>
        <end position="110"/>
    </location>
</feature>